<feature type="domain" description="PHA accumulation regulator DNA-binding N-terminal" evidence="2">
    <location>
        <begin position="3"/>
        <end position="61"/>
    </location>
</feature>
<proteinExistence type="predicted"/>
<dbReference type="InterPro" id="IPR012909">
    <property type="entry name" value="PHA_DNA-bd_N"/>
</dbReference>
<gene>
    <name evidence="3" type="primary">phaR</name>
</gene>
<organism evidence="3">
    <name type="scientific">uncultured bacterium P2N10</name>
    <dbReference type="NCBI Taxonomy" id="1748284"/>
    <lineage>
        <taxon>Bacteria</taxon>
        <taxon>environmental samples</taxon>
    </lineage>
</organism>
<evidence type="ECO:0000313" key="3">
    <source>
        <dbReference type="EMBL" id="ALV86757.1"/>
    </source>
</evidence>
<evidence type="ECO:0000259" key="1">
    <source>
        <dbReference type="Pfam" id="PF05233"/>
    </source>
</evidence>
<reference evidence="3" key="1">
    <citation type="submission" date="2015-10" db="EMBL/GenBank/DDBJ databases">
        <title>Biosynthesis of SCL-MCL polyhydroxyalkanoates by metagenomic clones in Pseudomonas putida.</title>
        <authorList>
            <person name="Cheng J."/>
            <person name="Charles T.C."/>
        </authorList>
    </citation>
    <scope>NUCLEOTIDE SEQUENCE</scope>
</reference>
<dbReference type="GO" id="GO:0006355">
    <property type="term" value="P:regulation of DNA-templated transcription"/>
    <property type="evidence" value="ECO:0007669"/>
    <property type="project" value="InterPro"/>
</dbReference>
<sequence>MRILKKYPNRRLYDTVQSCFVALEDVKRLVLSGEPFEVHDSKTGEVITRSVLLQIIAEQEADSGGSLLTDEVLRQLIRFYGDSLHGLLREYLERSMAMFMEQQGAFHDQLRTMLSGHPLNLMSRLAEQNMDIWSRLAGSIRGDAAGDASQAKK</sequence>
<dbReference type="NCBIfam" id="TIGR01848">
    <property type="entry name" value="PHA_reg_PhaR"/>
    <property type="match status" value="1"/>
</dbReference>
<protein>
    <submittedName>
        <fullName evidence="3">Polyhydroxyalkonate synthesis repressor</fullName>
    </submittedName>
</protein>
<dbReference type="InterPro" id="IPR007897">
    <property type="entry name" value="PHB_accumulat"/>
</dbReference>
<dbReference type="Pfam" id="PF07879">
    <property type="entry name" value="PHB_acc_N"/>
    <property type="match status" value="1"/>
</dbReference>
<dbReference type="Pfam" id="PF05233">
    <property type="entry name" value="PHB_acc"/>
    <property type="match status" value="1"/>
</dbReference>
<dbReference type="InterPro" id="IPR010134">
    <property type="entry name" value="PHA_reg_PhaR"/>
</dbReference>
<dbReference type="EMBL" id="KT944275">
    <property type="protein sequence ID" value="ALV86757.1"/>
    <property type="molecule type" value="Genomic_DNA"/>
</dbReference>
<name>A0A0U3BCG7_9BACT</name>
<accession>A0A0U3BCG7</accession>
<evidence type="ECO:0000259" key="2">
    <source>
        <dbReference type="Pfam" id="PF07879"/>
    </source>
</evidence>
<feature type="domain" description="PHB accumulation regulatory" evidence="1">
    <location>
        <begin position="68"/>
        <end position="107"/>
    </location>
</feature>
<dbReference type="AlphaFoldDB" id="A0A0U3BCG7"/>